<organism evidence="1 2">
    <name type="scientific">Strongylus vulgaris</name>
    <name type="common">Blood worm</name>
    <dbReference type="NCBI Taxonomy" id="40348"/>
    <lineage>
        <taxon>Eukaryota</taxon>
        <taxon>Metazoa</taxon>
        <taxon>Ecdysozoa</taxon>
        <taxon>Nematoda</taxon>
        <taxon>Chromadorea</taxon>
        <taxon>Rhabditida</taxon>
        <taxon>Rhabditina</taxon>
        <taxon>Rhabditomorpha</taxon>
        <taxon>Strongyloidea</taxon>
        <taxon>Strongylidae</taxon>
        <taxon>Strongylus</taxon>
    </lineage>
</organism>
<name>A0A3P7J7I0_STRVU</name>
<dbReference type="Proteomes" id="UP000270094">
    <property type="component" value="Unassembled WGS sequence"/>
</dbReference>
<reference evidence="1 2" key="1">
    <citation type="submission" date="2018-11" db="EMBL/GenBank/DDBJ databases">
        <authorList>
            <consortium name="Pathogen Informatics"/>
        </authorList>
    </citation>
    <scope>NUCLEOTIDE SEQUENCE [LARGE SCALE GENOMIC DNA]</scope>
</reference>
<keyword evidence="2" id="KW-1185">Reference proteome</keyword>
<evidence type="ECO:0000313" key="1">
    <source>
        <dbReference type="EMBL" id="VDM81271.1"/>
    </source>
</evidence>
<dbReference type="EMBL" id="UYYB01112121">
    <property type="protein sequence ID" value="VDM81271.1"/>
    <property type="molecule type" value="Genomic_DNA"/>
</dbReference>
<accession>A0A3P7J7I0</accession>
<proteinExistence type="predicted"/>
<evidence type="ECO:0000313" key="2">
    <source>
        <dbReference type="Proteomes" id="UP000270094"/>
    </source>
</evidence>
<sequence>MTALKALILMWKIKDDVVVEQYAANRADKLRQISYLKTLFPIQGGVIKDDVVAEQYAANRADKLRQISYLKTLSPIQGGVVRATGLQMPFALLV</sequence>
<protein>
    <submittedName>
        <fullName evidence="1">Uncharacterized protein</fullName>
    </submittedName>
</protein>
<dbReference type="AlphaFoldDB" id="A0A3P7J7I0"/>
<gene>
    <name evidence="1" type="ORF">SVUK_LOCUS16269</name>
</gene>